<dbReference type="GO" id="GO:0042802">
    <property type="term" value="F:identical protein binding"/>
    <property type="evidence" value="ECO:0007669"/>
    <property type="project" value="TreeGrafter"/>
</dbReference>
<keyword evidence="5" id="KW-0963">Cytoplasm</keyword>
<feature type="binding site" evidence="5">
    <location>
        <position position="313"/>
    </location>
    <ligand>
        <name>N(2)-acetyl-L-ornithine</name>
        <dbReference type="ChEBI" id="CHEBI:57805"/>
    </ligand>
</feature>
<comment type="miscellaneous">
    <text evidence="5">May also have succinyldiaminopimelate aminotransferase activity, thus carrying out the corresponding step in lysine biosynthesis.</text>
</comment>
<evidence type="ECO:0000313" key="8">
    <source>
        <dbReference type="Proteomes" id="UP000033567"/>
    </source>
</evidence>
<dbReference type="SUPFAM" id="SSF53383">
    <property type="entry name" value="PLP-dependent transferases"/>
    <property type="match status" value="1"/>
</dbReference>
<feature type="binding site" evidence="5">
    <location>
        <begin position="251"/>
        <end position="254"/>
    </location>
    <ligand>
        <name>pyridoxal 5'-phosphate</name>
        <dbReference type="ChEBI" id="CHEBI:597326"/>
    </ligand>
</feature>
<comment type="pathway">
    <text evidence="5">Amino-acid biosynthesis; L-arginine biosynthesis; N(2)-acetyl-L-ornithine from L-glutamate: step 4/4.</text>
</comment>
<feature type="binding site" evidence="5">
    <location>
        <begin position="128"/>
        <end position="129"/>
    </location>
    <ligand>
        <name>pyridoxal 5'-phosphate</name>
        <dbReference type="ChEBI" id="CHEBI:597326"/>
    </ligand>
</feature>
<dbReference type="GO" id="GO:0005737">
    <property type="term" value="C:cytoplasm"/>
    <property type="evidence" value="ECO:0007669"/>
    <property type="project" value="UniProtKB-SubCell"/>
</dbReference>
<dbReference type="FunFam" id="3.40.640.10:FF:000004">
    <property type="entry name" value="Acetylornithine aminotransferase"/>
    <property type="match status" value="1"/>
</dbReference>
<dbReference type="PATRIC" id="fig|1684.5.peg.1061"/>
<protein>
    <recommendedName>
        <fullName evidence="5">Acetylornithine aminotransferase</fullName>
        <shortName evidence="5">ACOAT</shortName>
        <ecNumber evidence="5">2.6.1.11</ecNumber>
    </recommendedName>
</protein>
<dbReference type="PIRSF" id="PIRSF000521">
    <property type="entry name" value="Transaminase_4ab_Lys_Orn"/>
    <property type="match status" value="1"/>
</dbReference>
<dbReference type="InterPro" id="IPR015424">
    <property type="entry name" value="PyrdxlP-dep_Trfase"/>
</dbReference>
<dbReference type="Pfam" id="PF00202">
    <property type="entry name" value="Aminotran_3"/>
    <property type="match status" value="1"/>
</dbReference>
<keyword evidence="4 5" id="KW-0663">Pyridoxal phosphate</keyword>
<dbReference type="Gene3D" id="3.90.1150.10">
    <property type="entry name" value="Aspartate Aminotransferase, domain 1"/>
    <property type="match status" value="1"/>
</dbReference>
<feature type="binding site" evidence="5">
    <location>
        <position position="314"/>
    </location>
    <ligand>
        <name>pyridoxal 5'-phosphate</name>
        <dbReference type="ChEBI" id="CHEBI:597326"/>
    </ligand>
</feature>
<dbReference type="AlphaFoldDB" id="A0A0F4KWA8"/>
<dbReference type="InterPro" id="IPR005814">
    <property type="entry name" value="Aminotrans_3"/>
</dbReference>
<dbReference type="InterPro" id="IPR015421">
    <property type="entry name" value="PyrdxlP-dep_Trfase_major"/>
</dbReference>
<comment type="subcellular location">
    <subcellularLocation>
        <location evidence="5">Cytoplasm</location>
    </subcellularLocation>
</comment>
<organism evidence="7 8">
    <name type="scientific">Bifidobacterium mellis</name>
    <dbReference type="NCBI Taxonomy" id="1293823"/>
    <lineage>
        <taxon>Bacteria</taxon>
        <taxon>Bacillati</taxon>
        <taxon>Actinomycetota</taxon>
        <taxon>Actinomycetes</taxon>
        <taxon>Bifidobacteriales</taxon>
        <taxon>Bifidobacteriaceae</taxon>
        <taxon>Bifidobacterium</taxon>
    </lineage>
</organism>
<keyword evidence="8" id="KW-1185">Reference proteome</keyword>
<keyword evidence="5" id="KW-0055">Arginine biosynthesis</keyword>
<dbReference type="RefSeq" id="WP_045935515.1">
    <property type="nucleotide sequence ID" value="NZ_KQ033885.1"/>
</dbReference>
<dbReference type="EMBL" id="JWMF01000007">
    <property type="protein sequence ID" value="KJY50314.1"/>
    <property type="molecule type" value="Genomic_DNA"/>
</dbReference>
<evidence type="ECO:0000256" key="3">
    <source>
        <dbReference type="ARBA" id="ARBA00022679"/>
    </source>
</evidence>
<dbReference type="HAMAP" id="MF_01107">
    <property type="entry name" value="ArgD_aminotrans_3"/>
    <property type="match status" value="1"/>
</dbReference>
<dbReference type="PANTHER" id="PTHR11986">
    <property type="entry name" value="AMINOTRANSFERASE CLASS III"/>
    <property type="match status" value="1"/>
</dbReference>
<evidence type="ECO:0000313" key="7">
    <source>
        <dbReference type="EMBL" id="KJY50314.1"/>
    </source>
</evidence>
<sequence>MNKADQDCANVAEPAETVEGPRSRQWADRYDHVHMQVFGRPGRVMDHGQGAWIWDIDGNRYLDMLAGIAVNALGYAHPAWNRALAQQAGKMAHISNFFASRPQIELAERLLELAQAPDGSRVFFCNSGTEANEAAIKLARLHGTRMGGHPGRILALTHSFHGRSMGSLSLTWKPAIREPFQPLVPGMGFLPAGDSTALEQAFTGEEASDQPVVAVILELIQGEAGVLPLEPDYVEKVRELCSRHGALMILDEVQTGMGRTGHWFAFQDQSLSGGACPDVLTFAKGVAGGFPMGGMITFGSGPSGLLTPGTHGSTFGGNPLGSALALTTLETIQREGLLERAERMGKRLRDGIAACGNPLFTSVRGRGLLDAIQLRSPCASKVAAWCLDHGLIVNPVAPDALRLAPPLIIQADQIDLAVDILSKVPTRLGDVDSPQGDR</sequence>
<name>A0A0F4KWA8_9BIFI</name>
<dbReference type="NCBIfam" id="NF002874">
    <property type="entry name" value="PRK03244.1"/>
    <property type="match status" value="1"/>
</dbReference>
<dbReference type="GO" id="GO:0003992">
    <property type="term" value="F:N2-acetyl-L-ornithine:2-oxoglutarate 5-aminotransferase activity"/>
    <property type="evidence" value="ECO:0007669"/>
    <property type="project" value="UniProtKB-UniRule"/>
</dbReference>
<gene>
    <name evidence="5 7" type="primary">argD</name>
    <name evidence="7" type="ORF">JF70_10070</name>
</gene>
<comment type="cofactor">
    <cofactor evidence="5">
        <name>pyridoxal 5'-phosphate</name>
        <dbReference type="ChEBI" id="CHEBI:597326"/>
    </cofactor>
    <text evidence="5">Binds 1 pyridoxal phosphate per subunit.</text>
</comment>
<keyword evidence="2 5" id="KW-0028">Amino-acid biosynthesis</keyword>
<proteinExistence type="inferred from homology"/>
<evidence type="ECO:0000256" key="4">
    <source>
        <dbReference type="ARBA" id="ARBA00022898"/>
    </source>
</evidence>
<evidence type="ECO:0000256" key="2">
    <source>
        <dbReference type="ARBA" id="ARBA00022605"/>
    </source>
</evidence>
<feature type="binding site" evidence="5">
    <location>
        <position position="160"/>
    </location>
    <ligand>
        <name>pyridoxal 5'-phosphate</name>
        <dbReference type="ChEBI" id="CHEBI:597326"/>
    </ligand>
</feature>
<dbReference type="Gene3D" id="3.40.640.10">
    <property type="entry name" value="Type I PLP-dependent aspartate aminotransferase-like (Major domain)"/>
    <property type="match status" value="1"/>
</dbReference>
<comment type="catalytic activity">
    <reaction evidence="5">
        <text>N(2)-acetyl-L-ornithine + 2-oxoglutarate = N-acetyl-L-glutamate 5-semialdehyde + L-glutamate</text>
        <dbReference type="Rhea" id="RHEA:18049"/>
        <dbReference type="ChEBI" id="CHEBI:16810"/>
        <dbReference type="ChEBI" id="CHEBI:29123"/>
        <dbReference type="ChEBI" id="CHEBI:29985"/>
        <dbReference type="ChEBI" id="CHEBI:57805"/>
        <dbReference type="EC" id="2.6.1.11"/>
    </reaction>
</comment>
<dbReference type="InterPro" id="IPR004636">
    <property type="entry name" value="AcOrn/SuccOrn_fam"/>
</dbReference>
<keyword evidence="3 5" id="KW-0808">Transferase</keyword>
<dbReference type="CDD" id="cd00610">
    <property type="entry name" value="OAT_like"/>
    <property type="match status" value="1"/>
</dbReference>
<evidence type="ECO:0000256" key="5">
    <source>
        <dbReference type="HAMAP-Rule" id="MF_01107"/>
    </source>
</evidence>
<dbReference type="GO" id="GO:0030170">
    <property type="term" value="F:pyridoxal phosphate binding"/>
    <property type="evidence" value="ECO:0007669"/>
    <property type="project" value="InterPro"/>
</dbReference>
<accession>A0A0F4KWA8</accession>
<comment type="caution">
    <text evidence="7">The sequence shown here is derived from an EMBL/GenBank/DDBJ whole genome shotgun (WGS) entry which is preliminary data.</text>
</comment>
<dbReference type="InterPro" id="IPR049704">
    <property type="entry name" value="Aminotrans_3_PPA_site"/>
</dbReference>
<dbReference type="GO" id="GO:0006526">
    <property type="term" value="P:L-arginine biosynthetic process"/>
    <property type="evidence" value="ECO:0007669"/>
    <property type="project" value="UniProtKB-UniRule"/>
</dbReference>
<dbReference type="NCBIfam" id="TIGR00707">
    <property type="entry name" value="argD"/>
    <property type="match status" value="1"/>
</dbReference>
<dbReference type="Proteomes" id="UP000033567">
    <property type="component" value="Unassembled WGS sequence"/>
</dbReference>
<keyword evidence="1 5" id="KW-0032">Aminotransferase</keyword>
<evidence type="ECO:0000256" key="6">
    <source>
        <dbReference type="SAM" id="MobiDB-lite"/>
    </source>
</evidence>
<feature type="modified residue" description="N6-(pyridoxal phosphate)lysine" evidence="5">
    <location>
        <position position="284"/>
    </location>
</feature>
<dbReference type="InterPro" id="IPR015422">
    <property type="entry name" value="PyrdxlP-dep_Trfase_small"/>
</dbReference>
<evidence type="ECO:0000256" key="1">
    <source>
        <dbReference type="ARBA" id="ARBA00022576"/>
    </source>
</evidence>
<reference evidence="7 8" key="1">
    <citation type="submission" date="2014-12" db="EMBL/GenBank/DDBJ databases">
        <title>Comparative genomics of the lactic acid bacteria isolated from the honey bee gut.</title>
        <authorList>
            <person name="Ellegaard K.M."/>
            <person name="Tamarit D."/>
            <person name="Javelind E."/>
            <person name="Olofsson T."/>
            <person name="Andersson S.G."/>
            <person name="Vasquez A."/>
        </authorList>
    </citation>
    <scope>NUCLEOTIDE SEQUENCE [LARGE SCALE GENOMIC DNA]</scope>
    <source>
        <strain evidence="7 8">Bin7</strain>
    </source>
</reference>
<dbReference type="PROSITE" id="PS00600">
    <property type="entry name" value="AA_TRANSFER_CLASS_3"/>
    <property type="match status" value="1"/>
</dbReference>
<feature type="binding site" evidence="5">
    <location>
        <position position="163"/>
    </location>
    <ligand>
        <name>N(2)-acetyl-L-ornithine</name>
        <dbReference type="ChEBI" id="CHEBI:57805"/>
    </ligand>
</feature>
<comment type="similarity">
    <text evidence="5">Belongs to the class-III pyridoxal-phosphate-dependent aminotransferase family. ArgD subfamily.</text>
</comment>
<dbReference type="InterPro" id="IPR050103">
    <property type="entry name" value="Class-III_PLP-dep_AT"/>
</dbReference>
<dbReference type="UniPathway" id="UPA00068">
    <property type="reaction ID" value="UER00109"/>
</dbReference>
<dbReference type="PANTHER" id="PTHR11986:SF79">
    <property type="entry name" value="ACETYLORNITHINE AMINOTRANSFERASE, MITOCHONDRIAL"/>
    <property type="match status" value="1"/>
</dbReference>
<dbReference type="EC" id="2.6.1.11" evidence="5"/>
<feature type="region of interest" description="Disordered" evidence="6">
    <location>
        <begin position="1"/>
        <end position="23"/>
    </location>
</feature>
<comment type="subunit">
    <text evidence="5">Homodimer.</text>
</comment>